<protein>
    <submittedName>
        <fullName evidence="2">Uncharacterized protein</fullName>
    </submittedName>
</protein>
<name>A0A8S2XSS1_9BILA</name>
<evidence type="ECO:0000313" key="3">
    <source>
        <dbReference type="Proteomes" id="UP000682733"/>
    </source>
</evidence>
<organism evidence="2 3">
    <name type="scientific">Didymodactylos carnosus</name>
    <dbReference type="NCBI Taxonomy" id="1234261"/>
    <lineage>
        <taxon>Eukaryota</taxon>
        <taxon>Metazoa</taxon>
        <taxon>Spiralia</taxon>
        <taxon>Gnathifera</taxon>
        <taxon>Rotifera</taxon>
        <taxon>Eurotatoria</taxon>
        <taxon>Bdelloidea</taxon>
        <taxon>Philodinida</taxon>
        <taxon>Philodinidae</taxon>
        <taxon>Didymodactylos</taxon>
    </lineage>
</organism>
<feature type="compositionally biased region" description="Polar residues" evidence="1">
    <location>
        <begin position="55"/>
        <end position="94"/>
    </location>
</feature>
<evidence type="ECO:0000256" key="1">
    <source>
        <dbReference type="SAM" id="MobiDB-lite"/>
    </source>
</evidence>
<proteinExistence type="predicted"/>
<feature type="region of interest" description="Disordered" evidence="1">
    <location>
        <begin position="49"/>
        <end position="110"/>
    </location>
</feature>
<feature type="non-terminal residue" evidence="2">
    <location>
        <position position="1"/>
    </location>
</feature>
<dbReference type="Proteomes" id="UP000682733">
    <property type="component" value="Unassembled WGS sequence"/>
</dbReference>
<dbReference type="AlphaFoldDB" id="A0A8S2XSS1"/>
<dbReference type="EMBL" id="CAJOBA010097184">
    <property type="protein sequence ID" value="CAF4507404.1"/>
    <property type="molecule type" value="Genomic_DNA"/>
</dbReference>
<accession>A0A8S2XSS1</accession>
<gene>
    <name evidence="2" type="ORF">TMI583_LOCUS48217</name>
</gene>
<sequence length="110" mass="12729">TALKIVETCCQQLKNYDEQFLVLEKNLELQEKHMNSTNNTSMLLFEDDDYDDIKPNQSQLSTITSNNEQLQQQHDTSMETNSTTMLYEQNSDESFNPEGFKTITSPPQID</sequence>
<evidence type="ECO:0000313" key="2">
    <source>
        <dbReference type="EMBL" id="CAF4507404.1"/>
    </source>
</evidence>
<reference evidence="2" key="1">
    <citation type="submission" date="2021-02" db="EMBL/GenBank/DDBJ databases">
        <authorList>
            <person name="Nowell W R."/>
        </authorList>
    </citation>
    <scope>NUCLEOTIDE SEQUENCE</scope>
</reference>
<comment type="caution">
    <text evidence="2">The sequence shown here is derived from an EMBL/GenBank/DDBJ whole genome shotgun (WGS) entry which is preliminary data.</text>
</comment>